<organism evidence="10 11">
    <name type="scientific">Anaeromyxobacter diazotrophicus</name>
    <dbReference type="NCBI Taxonomy" id="2590199"/>
    <lineage>
        <taxon>Bacteria</taxon>
        <taxon>Pseudomonadati</taxon>
        <taxon>Myxococcota</taxon>
        <taxon>Myxococcia</taxon>
        <taxon>Myxococcales</taxon>
        <taxon>Cystobacterineae</taxon>
        <taxon>Anaeromyxobacteraceae</taxon>
        <taxon>Anaeromyxobacter</taxon>
    </lineage>
</organism>
<dbReference type="AlphaFoldDB" id="A0A7I9VNT7"/>
<keyword evidence="5" id="KW-1133">Transmembrane helix</keyword>
<dbReference type="GO" id="GO:0030150">
    <property type="term" value="P:protein import into mitochondrial matrix"/>
    <property type="evidence" value="ECO:0007669"/>
    <property type="project" value="TreeGrafter"/>
</dbReference>
<dbReference type="RefSeq" id="WP_176066256.1">
    <property type="nucleotide sequence ID" value="NZ_BJTG01000006.1"/>
</dbReference>
<evidence type="ECO:0000256" key="9">
    <source>
        <dbReference type="SAM" id="SignalP"/>
    </source>
</evidence>
<accession>A0A7I9VNT7</accession>
<comment type="similarity">
    <text evidence="7">Belongs to the Tom70 family.</text>
</comment>
<evidence type="ECO:0000256" key="3">
    <source>
        <dbReference type="ARBA" id="ARBA00022737"/>
    </source>
</evidence>
<evidence type="ECO:0000256" key="7">
    <source>
        <dbReference type="ARBA" id="ARBA00038030"/>
    </source>
</evidence>
<dbReference type="InterPro" id="IPR013105">
    <property type="entry name" value="TPR_2"/>
</dbReference>
<feature type="chain" id="PRO_5029867741" description="Tetratricopeptide repeat protein" evidence="9">
    <location>
        <begin position="26"/>
        <end position="255"/>
    </location>
</feature>
<comment type="subcellular location">
    <subcellularLocation>
        <location evidence="1">Membrane</location>
        <topology evidence="1">Single-pass membrane protein</topology>
    </subcellularLocation>
</comment>
<dbReference type="GO" id="GO:0016020">
    <property type="term" value="C:membrane"/>
    <property type="evidence" value="ECO:0007669"/>
    <property type="project" value="UniProtKB-SubCell"/>
</dbReference>
<proteinExistence type="inferred from homology"/>
<evidence type="ECO:0000256" key="1">
    <source>
        <dbReference type="ARBA" id="ARBA00004167"/>
    </source>
</evidence>
<gene>
    <name evidence="10" type="ORF">AMYX_28140</name>
</gene>
<dbReference type="PANTHER" id="PTHR46208">
    <property type="entry name" value="MITOCHONDRIAL IMPORT RECEPTOR SUBUNIT TOM70"/>
    <property type="match status" value="1"/>
</dbReference>
<name>A0A7I9VNT7_9BACT</name>
<dbReference type="Proteomes" id="UP000503640">
    <property type="component" value="Unassembled WGS sequence"/>
</dbReference>
<keyword evidence="4 8" id="KW-0802">TPR repeat</keyword>
<evidence type="ECO:0000256" key="8">
    <source>
        <dbReference type="PROSITE-ProRule" id="PRU00339"/>
    </source>
</evidence>
<evidence type="ECO:0000256" key="4">
    <source>
        <dbReference type="ARBA" id="ARBA00022803"/>
    </source>
</evidence>
<keyword evidence="6" id="KW-0472">Membrane</keyword>
<dbReference type="EMBL" id="BJTG01000006">
    <property type="protein sequence ID" value="GEJ58073.1"/>
    <property type="molecule type" value="Genomic_DNA"/>
</dbReference>
<evidence type="ECO:0000256" key="6">
    <source>
        <dbReference type="ARBA" id="ARBA00023136"/>
    </source>
</evidence>
<dbReference type="Pfam" id="PF07719">
    <property type="entry name" value="TPR_2"/>
    <property type="match status" value="1"/>
</dbReference>
<dbReference type="SUPFAM" id="SSF48452">
    <property type="entry name" value="TPR-like"/>
    <property type="match status" value="1"/>
</dbReference>
<dbReference type="PROSITE" id="PS50005">
    <property type="entry name" value="TPR"/>
    <property type="match status" value="2"/>
</dbReference>
<keyword evidence="3" id="KW-0677">Repeat</keyword>
<dbReference type="SMART" id="SM00028">
    <property type="entry name" value="TPR"/>
    <property type="match status" value="6"/>
</dbReference>
<evidence type="ECO:0008006" key="12">
    <source>
        <dbReference type="Google" id="ProtNLM"/>
    </source>
</evidence>
<feature type="repeat" description="TPR" evidence="8">
    <location>
        <begin position="70"/>
        <end position="103"/>
    </location>
</feature>
<keyword evidence="2" id="KW-0812">Transmembrane</keyword>
<dbReference type="InterPro" id="IPR011990">
    <property type="entry name" value="TPR-like_helical_dom_sf"/>
</dbReference>
<dbReference type="InterPro" id="IPR019734">
    <property type="entry name" value="TPR_rpt"/>
</dbReference>
<protein>
    <recommendedName>
        <fullName evidence="12">Tetratricopeptide repeat protein</fullName>
    </recommendedName>
</protein>
<comment type="caution">
    <text evidence="10">The sequence shown here is derived from an EMBL/GenBank/DDBJ whole genome shotgun (WGS) entry which is preliminary data.</text>
</comment>
<evidence type="ECO:0000313" key="10">
    <source>
        <dbReference type="EMBL" id="GEJ58073.1"/>
    </source>
</evidence>
<evidence type="ECO:0000256" key="2">
    <source>
        <dbReference type="ARBA" id="ARBA00022692"/>
    </source>
</evidence>
<reference evidence="11" key="1">
    <citation type="journal article" date="2020" name="Appl. Environ. Microbiol.">
        <title>Diazotrophic Anaeromyxobacter Isolates from Soils.</title>
        <authorList>
            <person name="Masuda Y."/>
            <person name="Yamanaka H."/>
            <person name="Xu Z.X."/>
            <person name="Shiratori Y."/>
            <person name="Aono T."/>
            <person name="Amachi S."/>
            <person name="Senoo K."/>
            <person name="Itoh H."/>
        </authorList>
    </citation>
    <scope>NUCLEOTIDE SEQUENCE [LARGE SCALE GENOMIC DNA]</scope>
    <source>
        <strain evidence="11">R267</strain>
    </source>
</reference>
<dbReference type="Gene3D" id="1.25.40.10">
    <property type="entry name" value="Tetratricopeptide repeat domain"/>
    <property type="match status" value="2"/>
</dbReference>
<keyword evidence="9" id="KW-0732">Signal</keyword>
<evidence type="ECO:0000256" key="5">
    <source>
        <dbReference type="ARBA" id="ARBA00022989"/>
    </source>
</evidence>
<sequence>MTSLSASRRLLVPGALLLAAVLACASAPTRKEREAAEIHFQLGAEALQGGRRDDALREFNEALQQDERHAPAHLGRGIVYQYFGKLPEAEADYRRALQLDPGFSDAHNALGQLLAQTGRLELAVGEFDQALGNVSYREAYVARCNKGQALYRMGKHEEGVAELRTCLSNAPRYCQGHRALGQIQLEQGKVKDALASLQRYTELCEKVPDAWFQLGLAQMRAGDPEQARAAFERCESVAGDAPMAEQCRQEAKALQ</sequence>
<evidence type="ECO:0000313" key="11">
    <source>
        <dbReference type="Proteomes" id="UP000503640"/>
    </source>
</evidence>
<feature type="repeat" description="TPR" evidence="8">
    <location>
        <begin position="36"/>
        <end position="69"/>
    </location>
</feature>
<dbReference type="GO" id="GO:0008320">
    <property type="term" value="F:protein transmembrane transporter activity"/>
    <property type="evidence" value="ECO:0007669"/>
    <property type="project" value="TreeGrafter"/>
</dbReference>
<keyword evidence="11" id="KW-1185">Reference proteome</keyword>
<dbReference type="GO" id="GO:0030943">
    <property type="term" value="F:mitochondrion targeting sequence binding"/>
    <property type="evidence" value="ECO:0007669"/>
    <property type="project" value="TreeGrafter"/>
</dbReference>
<feature type="signal peptide" evidence="9">
    <location>
        <begin position="1"/>
        <end position="25"/>
    </location>
</feature>
<dbReference type="Pfam" id="PF13432">
    <property type="entry name" value="TPR_16"/>
    <property type="match status" value="2"/>
</dbReference>
<dbReference type="PANTHER" id="PTHR46208:SF1">
    <property type="entry name" value="MITOCHONDRIAL IMPORT RECEPTOR SUBUNIT TOM70"/>
    <property type="match status" value="1"/>
</dbReference>